<feature type="non-terminal residue" evidence="1">
    <location>
        <position position="1"/>
    </location>
</feature>
<gene>
    <name evidence="1" type="ORF">CEXT_313411</name>
</gene>
<dbReference type="EMBL" id="BPLR01017079">
    <property type="protein sequence ID" value="GIY88604.1"/>
    <property type="molecule type" value="Genomic_DNA"/>
</dbReference>
<keyword evidence="2" id="KW-1185">Reference proteome</keyword>
<name>A0AAV4X4C0_CAEEX</name>
<evidence type="ECO:0000313" key="1">
    <source>
        <dbReference type="EMBL" id="GIY88604.1"/>
    </source>
</evidence>
<organism evidence="1 2">
    <name type="scientific">Caerostris extrusa</name>
    <name type="common">Bark spider</name>
    <name type="synonym">Caerostris bankana</name>
    <dbReference type="NCBI Taxonomy" id="172846"/>
    <lineage>
        <taxon>Eukaryota</taxon>
        <taxon>Metazoa</taxon>
        <taxon>Ecdysozoa</taxon>
        <taxon>Arthropoda</taxon>
        <taxon>Chelicerata</taxon>
        <taxon>Arachnida</taxon>
        <taxon>Araneae</taxon>
        <taxon>Araneomorphae</taxon>
        <taxon>Entelegynae</taxon>
        <taxon>Araneoidea</taxon>
        <taxon>Araneidae</taxon>
        <taxon>Caerostris</taxon>
    </lineage>
</organism>
<evidence type="ECO:0000313" key="2">
    <source>
        <dbReference type="Proteomes" id="UP001054945"/>
    </source>
</evidence>
<accession>A0AAV4X4C0</accession>
<dbReference type="Proteomes" id="UP001054945">
    <property type="component" value="Unassembled WGS sequence"/>
</dbReference>
<reference evidence="1 2" key="1">
    <citation type="submission" date="2021-06" db="EMBL/GenBank/DDBJ databases">
        <title>Caerostris extrusa draft genome.</title>
        <authorList>
            <person name="Kono N."/>
            <person name="Arakawa K."/>
        </authorList>
    </citation>
    <scope>NUCLEOTIDE SEQUENCE [LARGE SCALE GENOMIC DNA]</scope>
</reference>
<proteinExistence type="predicted"/>
<dbReference type="AlphaFoldDB" id="A0AAV4X4C0"/>
<protein>
    <submittedName>
        <fullName evidence="1">Uncharacterized protein</fullName>
    </submittedName>
</protein>
<sequence length="67" mass="8147">ERMERAGSSIPWARSFLTAIRYFECGPGVWFEYDFSVYLTQIRPAYCSQKMLAQWDIYLYREGLWHR</sequence>
<comment type="caution">
    <text evidence="1">The sequence shown here is derived from an EMBL/GenBank/DDBJ whole genome shotgun (WGS) entry which is preliminary data.</text>
</comment>